<reference evidence="1 2" key="1">
    <citation type="submission" date="2019-04" db="EMBL/GenBank/DDBJ databases">
        <title>An improved genome assembly and genetic linkage map for asparagus bean, Vigna unguiculata ssp. sesquipedialis.</title>
        <authorList>
            <person name="Xia Q."/>
            <person name="Zhang R."/>
            <person name="Dong Y."/>
        </authorList>
    </citation>
    <scope>NUCLEOTIDE SEQUENCE [LARGE SCALE GENOMIC DNA]</scope>
    <source>
        <tissue evidence="1">Leaf</tissue>
    </source>
</reference>
<gene>
    <name evidence="1" type="ORF">DEO72_LG8g914</name>
</gene>
<sequence length="52" mass="5781">MQVVGYLLNSHPPGQRYTCETQESLEFRGNELLNGIKSKVGRESVTVVGVCR</sequence>
<protein>
    <submittedName>
        <fullName evidence="1">Uncharacterized protein</fullName>
    </submittedName>
</protein>
<evidence type="ECO:0000313" key="1">
    <source>
        <dbReference type="EMBL" id="QCE02898.1"/>
    </source>
</evidence>
<evidence type="ECO:0000313" key="2">
    <source>
        <dbReference type="Proteomes" id="UP000501690"/>
    </source>
</evidence>
<accession>A0A4D6MPE4</accession>
<proteinExistence type="predicted"/>
<keyword evidence="2" id="KW-1185">Reference proteome</keyword>
<organism evidence="1 2">
    <name type="scientific">Vigna unguiculata</name>
    <name type="common">Cowpea</name>
    <dbReference type="NCBI Taxonomy" id="3917"/>
    <lineage>
        <taxon>Eukaryota</taxon>
        <taxon>Viridiplantae</taxon>
        <taxon>Streptophyta</taxon>
        <taxon>Embryophyta</taxon>
        <taxon>Tracheophyta</taxon>
        <taxon>Spermatophyta</taxon>
        <taxon>Magnoliopsida</taxon>
        <taxon>eudicotyledons</taxon>
        <taxon>Gunneridae</taxon>
        <taxon>Pentapetalae</taxon>
        <taxon>rosids</taxon>
        <taxon>fabids</taxon>
        <taxon>Fabales</taxon>
        <taxon>Fabaceae</taxon>
        <taxon>Papilionoideae</taxon>
        <taxon>50 kb inversion clade</taxon>
        <taxon>NPAAA clade</taxon>
        <taxon>indigoferoid/millettioid clade</taxon>
        <taxon>Phaseoleae</taxon>
        <taxon>Vigna</taxon>
    </lineage>
</organism>
<dbReference type="EMBL" id="CP039352">
    <property type="protein sequence ID" value="QCE02898.1"/>
    <property type="molecule type" value="Genomic_DNA"/>
</dbReference>
<dbReference type="Proteomes" id="UP000501690">
    <property type="component" value="Linkage Group LG8"/>
</dbReference>
<dbReference type="AlphaFoldDB" id="A0A4D6MPE4"/>
<name>A0A4D6MPE4_VIGUN</name>